<evidence type="ECO:0000256" key="1">
    <source>
        <dbReference type="SAM" id="MobiDB-lite"/>
    </source>
</evidence>
<sequence length="109" mass="11874">MLTHLQPERGVRICERRSPVDTKVNEEGEGGGTPGTGAEGPVVKTMVMQAVPLQPMEVIGGADIYLQPMENSTPEQVGVPKEAVTPWEMCTGVGSWHDLLMLEQVCWQD</sequence>
<dbReference type="AlphaFoldDB" id="A0A2I0UMX1"/>
<accession>A0A2I0UMX1</accession>
<keyword evidence="3" id="KW-1185">Reference proteome</keyword>
<gene>
    <name evidence="2" type="ORF">llap_2340</name>
</gene>
<dbReference type="EMBL" id="KZ505680">
    <property type="protein sequence ID" value="PKU47373.1"/>
    <property type="molecule type" value="Genomic_DNA"/>
</dbReference>
<dbReference type="Proteomes" id="UP000233556">
    <property type="component" value="Unassembled WGS sequence"/>
</dbReference>
<organism evidence="2 3">
    <name type="scientific">Limosa lapponica baueri</name>
    <dbReference type="NCBI Taxonomy" id="1758121"/>
    <lineage>
        <taxon>Eukaryota</taxon>
        <taxon>Metazoa</taxon>
        <taxon>Chordata</taxon>
        <taxon>Craniata</taxon>
        <taxon>Vertebrata</taxon>
        <taxon>Euteleostomi</taxon>
        <taxon>Archelosauria</taxon>
        <taxon>Archosauria</taxon>
        <taxon>Dinosauria</taxon>
        <taxon>Saurischia</taxon>
        <taxon>Theropoda</taxon>
        <taxon>Coelurosauria</taxon>
        <taxon>Aves</taxon>
        <taxon>Neognathae</taxon>
        <taxon>Neoaves</taxon>
        <taxon>Charadriiformes</taxon>
        <taxon>Scolopacidae</taxon>
        <taxon>Limosa</taxon>
    </lineage>
</organism>
<reference evidence="3" key="2">
    <citation type="submission" date="2017-12" db="EMBL/GenBank/DDBJ databases">
        <title>Genome sequence of the Bar-tailed Godwit (Limosa lapponica baueri).</title>
        <authorList>
            <person name="Lima N.C.B."/>
            <person name="Parody-Merino A.M."/>
            <person name="Battley P.F."/>
            <person name="Fidler A.E."/>
            <person name="Prosdocimi F."/>
        </authorList>
    </citation>
    <scope>NUCLEOTIDE SEQUENCE [LARGE SCALE GENOMIC DNA]</scope>
</reference>
<evidence type="ECO:0000313" key="3">
    <source>
        <dbReference type="Proteomes" id="UP000233556"/>
    </source>
</evidence>
<reference evidence="3" key="1">
    <citation type="submission" date="2017-11" db="EMBL/GenBank/DDBJ databases">
        <authorList>
            <person name="Lima N.C."/>
            <person name="Parody-Merino A.M."/>
            <person name="Battley P.F."/>
            <person name="Fidler A.E."/>
            <person name="Prosdocimi F."/>
        </authorList>
    </citation>
    <scope>NUCLEOTIDE SEQUENCE [LARGE SCALE GENOMIC DNA]</scope>
</reference>
<proteinExistence type="predicted"/>
<feature type="region of interest" description="Disordered" evidence="1">
    <location>
        <begin position="1"/>
        <end position="40"/>
    </location>
</feature>
<evidence type="ECO:0000313" key="2">
    <source>
        <dbReference type="EMBL" id="PKU47373.1"/>
    </source>
</evidence>
<protein>
    <submittedName>
        <fullName evidence="2">Protein pxr1-like</fullName>
    </submittedName>
</protein>
<name>A0A2I0UMX1_LIMLA</name>
<feature type="compositionally biased region" description="Basic and acidic residues" evidence="1">
    <location>
        <begin position="1"/>
        <end position="26"/>
    </location>
</feature>